<dbReference type="EMBL" id="FOTC01000001">
    <property type="protein sequence ID" value="SFK82941.1"/>
    <property type="molecule type" value="Genomic_DNA"/>
</dbReference>
<protein>
    <submittedName>
        <fullName evidence="1">Uncharacterized protein</fullName>
    </submittedName>
</protein>
<keyword evidence="2" id="KW-1185">Reference proteome</keyword>
<dbReference type="STRING" id="553466.SAMN04487950_1311"/>
<evidence type="ECO:0000313" key="1">
    <source>
        <dbReference type="EMBL" id="SFK82941.1"/>
    </source>
</evidence>
<dbReference type="AlphaFoldDB" id="A0A1I4CSN6"/>
<sequence>MRVRDWTDILHDVTESGDDPDEWRAVAGQRRAGVGEDLYLGHPTVGVFHLKTYAKNPYEVKGVGSRVARKVDGDIDSLLPRRDDSAGRFAVRGAPEDETHAKSMAKRLTETLRVHADAPTTGEDFFSDVMEAIDSPAFGPMEFELSERPDRLEKLSTTFEDAEAALEAEIDDLVERDEIGRGFQ</sequence>
<dbReference type="Proteomes" id="UP000199607">
    <property type="component" value="Unassembled WGS sequence"/>
</dbReference>
<reference evidence="2" key="1">
    <citation type="submission" date="2016-10" db="EMBL/GenBank/DDBJ databases">
        <authorList>
            <person name="Varghese N."/>
            <person name="Submissions S."/>
        </authorList>
    </citation>
    <scope>NUCLEOTIDE SEQUENCE [LARGE SCALE GENOMIC DNA]</scope>
    <source>
        <strain evidence="2">CGMCC 1.7738</strain>
    </source>
</reference>
<dbReference type="RefSeq" id="WP_089867239.1">
    <property type="nucleotide sequence ID" value="NZ_FOTC01000001.1"/>
</dbReference>
<evidence type="ECO:0000313" key="2">
    <source>
        <dbReference type="Proteomes" id="UP000199607"/>
    </source>
</evidence>
<gene>
    <name evidence="1" type="ORF">SAMN04487950_1311</name>
</gene>
<organism evidence="1 2">
    <name type="scientific">Halogranum rubrum</name>
    <dbReference type="NCBI Taxonomy" id="553466"/>
    <lineage>
        <taxon>Archaea</taxon>
        <taxon>Methanobacteriati</taxon>
        <taxon>Methanobacteriota</taxon>
        <taxon>Stenosarchaea group</taxon>
        <taxon>Halobacteria</taxon>
        <taxon>Halobacteriales</taxon>
        <taxon>Haloferacaceae</taxon>
    </lineage>
</organism>
<proteinExistence type="predicted"/>
<name>A0A1I4CSN6_9EURY</name>
<accession>A0A1I4CSN6</accession>